<evidence type="ECO:0000313" key="9">
    <source>
        <dbReference type="EMBL" id="MBB4935620.1"/>
    </source>
</evidence>
<proteinExistence type="predicted"/>
<dbReference type="EMBL" id="JACHJT010000002">
    <property type="protein sequence ID" value="MBB4935620.1"/>
    <property type="molecule type" value="Genomic_DNA"/>
</dbReference>
<reference evidence="9 10" key="1">
    <citation type="submission" date="2020-08" db="EMBL/GenBank/DDBJ databases">
        <title>Sequencing the genomes of 1000 actinobacteria strains.</title>
        <authorList>
            <person name="Klenk H.-P."/>
        </authorList>
    </citation>
    <scope>NUCLEOTIDE SEQUENCE [LARGE SCALE GENOMIC DNA]</scope>
    <source>
        <strain evidence="9 10">DSM 102030</strain>
    </source>
</reference>
<evidence type="ECO:0000259" key="8">
    <source>
        <dbReference type="PROSITE" id="PS51462"/>
    </source>
</evidence>
<dbReference type="PANTHER" id="PTHR12318:SF0">
    <property type="entry name" value="ACYL-COENZYME A DIPHOSPHATASE NUDT19"/>
    <property type="match status" value="1"/>
</dbReference>
<evidence type="ECO:0000256" key="4">
    <source>
        <dbReference type="ARBA" id="ARBA00022801"/>
    </source>
</evidence>
<accession>A0A7W7RP66</accession>
<dbReference type="PANTHER" id="PTHR12318">
    <property type="entry name" value="TESTOSTERONE-REGULATED PROTEIN RP2"/>
    <property type="match status" value="1"/>
</dbReference>
<sequence length="286" mass="31855">MQMEHPHHRDAREGGGMPREPDHAATVMLLRSNGASTAPEAEGLEVLLLRRARTMSFAPSVYAFAGGRVDPRDADLGAPGEDPAPSWWSGPDPKLWAERLRVPVPLARALVCAAVRETFEESGVLLAGESATDVITDTRGDDWEADRRSLIERSLSFSAFLERRGLILRSDLLLPWSRWITPRKEPRRYDTRFFAAVLPEGQQTRDFGEEHDHVLWMRPDDAVGRWRRGDLAMLTPTVATCEELANCGSLESVMAAERDIVPIEPEVRQVGGELRVVVPGGMEYPL</sequence>
<feature type="domain" description="Nudix hydrolase" evidence="8">
    <location>
        <begin position="21"/>
        <end position="239"/>
    </location>
</feature>
<dbReference type="RefSeq" id="WP_246438196.1">
    <property type="nucleotide sequence ID" value="NZ_JACHJT010000002.1"/>
</dbReference>
<evidence type="ECO:0000313" key="10">
    <source>
        <dbReference type="Proteomes" id="UP000523007"/>
    </source>
</evidence>
<keyword evidence="10" id="KW-1185">Reference proteome</keyword>
<dbReference type="Gene3D" id="3.90.79.10">
    <property type="entry name" value="Nucleoside Triphosphate Pyrophosphohydrolase"/>
    <property type="match status" value="1"/>
</dbReference>
<comment type="cofactor">
    <cofactor evidence="1">
        <name>Mn(2+)</name>
        <dbReference type="ChEBI" id="CHEBI:29035"/>
    </cofactor>
</comment>
<dbReference type="GO" id="GO:0046872">
    <property type="term" value="F:metal ion binding"/>
    <property type="evidence" value="ECO:0007669"/>
    <property type="project" value="UniProtKB-KW"/>
</dbReference>
<dbReference type="GO" id="GO:0016818">
    <property type="term" value="F:hydrolase activity, acting on acid anhydrides, in phosphorus-containing anhydrides"/>
    <property type="evidence" value="ECO:0007669"/>
    <property type="project" value="InterPro"/>
</dbReference>
<organism evidence="9 10">
    <name type="scientific">Lipingzhangella halophila</name>
    <dbReference type="NCBI Taxonomy" id="1783352"/>
    <lineage>
        <taxon>Bacteria</taxon>
        <taxon>Bacillati</taxon>
        <taxon>Actinomycetota</taxon>
        <taxon>Actinomycetes</taxon>
        <taxon>Streptosporangiales</taxon>
        <taxon>Nocardiopsidaceae</taxon>
        <taxon>Lipingzhangella</taxon>
    </lineage>
</organism>
<protein>
    <submittedName>
        <fullName evidence="9">8-oxo-dGTP pyrophosphatase MutT (NUDIX family)</fullName>
    </submittedName>
</protein>
<dbReference type="PROSITE" id="PS51462">
    <property type="entry name" value="NUDIX"/>
    <property type="match status" value="1"/>
</dbReference>
<dbReference type="InterPro" id="IPR015797">
    <property type="entry name" value="NUDIX_hydrolase-like_dom_sf"/>
</dbReference>
<comment type="cofactor">
    <cofactor evidence="2">
        <name>Mg(2+)</name>
        <dbReference type="ChEBI" id="CHEBI:18420"/>
    </cofactor>
</comment>
<evidence type="ECO:0000256" key="5">
    <source>
        <dbReference type="ARBA" id="ARBA00022842"/>
    </source>
</evidence>
<dbReference type="InterPro" id="IPR000086">
    <property type="entry name" value="NUDIX_hydrolase_dom"/>
</dbReference>
<evidence type="ECO:0000256" key="2">
    <source>
        <dbReference type="ARBA" id="ARBA00001946"/>
    </source>
</evidence>
<evidence type="ECO:0000256" key="3">
    <source>
        <dbReference type="ARBA" id="ARBA00022723"/>
    </source>
</evidence>
<comment type="caution">
    <text evidence="9">The sequence shown here is derived from an EMBL/GenBank/DDBJ whole genome shotgun (WGS) entry which is preliminary data.</text>
</comment>
<keyword evidence="3" id="KW-0479">Metal-binding</keyword>
<dbReference type="SUPFAM" id="SSF55811">
    <property type="entry name" value="Nudix"/>
    <property type="match status" value="1"/>
</dbReference>
<dbReference type="Proteomes" id="UP000523007">
    <property type="component" value="Unassembled WGS sequence"/>
</dbReference>
<gene>
    <name evidence="9" type="ORF">F4561_006514</name>
</gene>
<feature type="region of interest" description="Disordered" evidence="7">
    <location>
        <begin position="1"/>
        <end position="21"/>
    </location>
</feature>
<evidence type="ECO:0000256" key="7">
    <source>
        <dbReference type="SAM" id="MobiDB-lite"/>
    </source>
</evidence>
<keyword evidence="6" id="KW-0464">Manganese</keyword>
<evidence type="ECO:0000256" key="1">
    <source>
        <dbReference type="ARBA" id="ARBA00001936"/>
    </source>
</evidence>
<evidence type="ECO:0000256" key="6">
    <source>
        <dbReference type="ARBA" id="ARBA00023211"/>
    </source>
</evidence>
<dbReference type="InterPro" id="IPR039121">
    <property type="entry name" value="NUDT19"/>
</dbReference>
<keyword evidence="4" id="KW-0378">Hydrolase</keyword>
<keyword evidence="5" id="KW-0460">Magnesium</keyword>
<dbReference type="AlphaFoldDB" id="A0A7W7RP66"/>
<dbReference type="CDD" id="cd18870">
    <property type="entry name" value="NUDIX_AcylCoAdiphos_Nudt19"/>
    <property type="match status" value="1"/>
</dbReference>
<name>A0A7W7RP66_9ACTN</name>